<organism evidence="2 3">
    <name type="scientific">Rhynchosporium agropyri</name>
    <dbReference type="NCBI Taxonomy" id="914238"/>
    <lineage>
        <taxon>Eukaryota</taxon>
        <taxon>Fungi</taxon>
        <taxon>Dikarya</taxon>
        <taxon>Ascomycota</taxon>
        <taxon>Pezizomycotina</taxon>
        <taxon>Leotiomycetes</taxon>
        <taxon>Helotiales</taxon>
        <taxon>Ploettnerulaceae</taxon>
        <taxon>Rhynchosporium</taxon>
    </lineage>
</organism>
<dbReference type="OrthoDB" id="3434855at2759"/>
<evidence type="ECO:0000256" key="1">
    <source>
        <dbReference type="SAM" id="SignalP"/>
    </source>
</evidence>
<dbReference type="Proteomes" id="UP000178912">
    <property type="component" value="Unassembled WGS sequence"/>
</dbReference>
<gene>
    <name evidence="2" type="ORF">RAG0_04242</name>
</gene>
<feature type="chain" id="PRO_5009445746" evidence="1">
    <location>
        <begin position="17"/>
        <end position="128"/>
    </location>
</feature>
<keyword evidence="1" id="KW-0732">Signal</keyword>
<reference evidence="3" key="1">
    <citation type="submission" date="2016-03" db="EMBL/GenBank/DDBJ databases">
        <authorList>
            <person name="Guldener U."/>
        </authorList>
    </citation>
    <scope>NUCLEOTIDE SEQUENCE [LARGE SCALE GENOMIC DNA]</scope>
    <source>
        <strain evidence="3">04CH-RAC-A.6.1</strain>
    </source>
</reference>
<evidence type="ECO:0000313" key="2">
    <source>
        <dbReference type="EMBL" id="CZS94186.1"/>
    </source>
</evidence>
<name>A0A1E1K7X4_9HELO</name>
<dbReference type="EMBL" id="FJUX01000017">
    <property type="protein sequence ID" value="CZS94186.1"/>
    <property type="molecule type" value="Genomic_DNA"/>
</dbReference>
<keyword evidence="3" id="KW-1185">Reference proteome</keyword>
<protein>
    <submittedName>
        <fullName evidence="2">Uncharacterized protein</fullName>
    </submittedName>
</protein>
<sequence>MKFQLALLALLPLAYALPSPDEAVKTVDGKVLGRDEIAGRAASPAEIFKRACDYSSDCTSLKGASPGKYCGFCKQVRAPALVNNIYQVNGGTGDRSCCDYGPNSGCKNHYATTTGGANRNCGNNDRGW</sequence>
<dbReference type="AlphaFoldDB" id="A0A1E1K7X4"/>
<accession>A0A1E1K7X4</accession>
<feature type="signal peptide" evidence="1">
    <location>
        <begin position="1"/>
        <end position="16"/>
    </location>
</feature>
<evidence type="ECO:0000313" key="3">
    <source>
        <dbReference type="Proteomes" id="UP000178912"/>
    </source>
</evidence>
<proteinExistence type="predicted"/>